<proteinExistence type="predicted"/>
<evidence type="ECO:0000256" key="5">
    <source>
        <dbReference type="SAM" id="Phobius"/>
    </source>
</evidence>
<dbReference type="GO" id="GO:0009100">
    <property type="term" value="P:glycoprotein metabolic process"/>
    <property type="evidence" value="ECO:0007669"/>
    <property type="project" value="UniProtKB-ARBA"/>
</dbReference>
<protein>
    <submittedName>
        <fullName evidence="7">Regulator of cell wall mannosyl phosphorylation</fullName>
    </submittedName>
</protein>
<keyword evidence="4 5" id="KW-0472">Membrane</keyword>
<dbReference type="OrthoDB" id="444255at2759"/>
<evidence type="ECO:0000259" key="6">
    <source>
        <dbReference type="Pfam" id="PF04991"/>
    </source>
</evidence>
<dbReference type="RefSeq" id="XP_020078394.1">
    <property type="nucleotide sequence ID" value="XM_020219920.1"/>
</dbReference>
<dbReference type="GeneID" id="30994470"/>
<dbReference type="Proteomes" id="UP000095085">
    <property type="component" value="Unassembled WGS sequence"/>
</dbReference>
<feature type="domain" description="LicD/FKTN/FKRP nucleotidyltransferase" evidence="6">
    <location>
        <begin position="417"/>
        <end position="560"/>
    </location>
</feature>
<keyword evidence="3 5" id="KW-1133">Transmembrane helix</keyword>
<evidence type="ECO:0000256" key="2">
    <source>
        <dbReference type="ARBA" id="ARBA00022692"/>
    </source>
</evidence>
<dbReference type="EMBL" id="KV454538">
    <property type="protein sequence ID" value="ODV69327.1"/>
    <property type="molecule type" value="Genomic_DNA"/>
</dbReference>
<reference evidence="8" key="1">
    <citation type="submission" date="2016-05" db="EMBL/GenBank/DDBJ databases">
        <title>Comparative genomics of biotechnologically important yeasts.</title>
        <authorList>
            <consortium name="DOE Joint Genome Institute"/>
            <person name="Riley R."/>
            <person name="Haridas S."/>
            <person name="Wolfe K.H."/>
            <person name="Lopes M.R."/>
            <person name="Hittinger C.T."/>
            <person name="Goker M."/>
            <person name="Salamov A."/>
            <person name="Wisecaver J."/>
            <person name="Long T.M."/>
            <person name="Aerts A.L."/>
            <person name="Barry K."/>
            <person name="Choi C."/>
            <person name="Clum A."/>
            <person name="Coughlan A.Y."/>
            <person name="Deshpande S."/>
            <person name="Douglass A.P."/>
            <person name="Hanson S.J."/>
            <person name="Klenk H.-P."/>
            <person name="Labutti K."/>
            <person name="Lapidus A."/>
            <person name="Lindquist E."/>
            <person name="Lipzen A."/>
            <person name="Meier-Kolthoff J.P."/>
            <person name="Ohm R.A."/>
            <person name="Otillar R.P."/>
            <person name="Pangilinan J."/>
            <person name="Peng Y."/>
            <person name="Rokas A."/>
            <person name="Rosa C.A."/>
            <person name="Scheuner C."/>
            <person name="Sibirny A.A."/>
            <person name="Slot J.C."/>
            <person name="Stielow J.B."/>
            <person name="Sun H."/>
            <person name="Kurtzman C.P."/>
            <person name="Blackwell M."/>
            <person name="Grigoriev I.V."/>
            <person name="Jeffries T.W."/>
        </authorList>
    </citation>
    <scope>NUCLEOTIDE SEQUENCE [LARGE SCALE GENOMIC DNA]</scope>
    <source>
        <strain evidence="8">NRRL Y-1933</strain>
    </source>
</reference>
<dbReference type="Pfam" id="PF04991">
    <property type="entry name" value="LicD"/>
    <property type="match status" value="1"/>
</dbReference>
<dbReference type="GO" id="GO:0016020">
    <property type="term" value="C:membrane"/>
    <property type="evidence" value="ECO:0007669"/>
    <property type="project" value="UniProtKB-SubCell"/>
</dbReference>
<gene>
    <name evidence="7" type="ORF">HYPBUDRAFT_145753</name>
</gene>
<feature type="transmembrane region" description="Helical" evidence="5">
    <location>
        <begin position="12"/>
        <end position="30"/>
    </location>
</feature>
<evidence type="ECO:0000256" key="4">
    <source>
        <dbReference type="ARBA" id="ARBA00023136"/>
    </source>
</evidence>
<name>A0A1E4RPY5_9ASCO</name>
<evidence type="ECO:0000313" key="7">
    <source>
        <dbReference type="EMBL" id="ODV69327.1"/>
    </source>
</evidence>
<keyword evidence="2 5" id="KW-0812">Transmembrane</keyword>
<sequence>MLKSIKIPKRLIIKVFVLLMVFYTIFHTTSTSLQNPLINQYKLKVQRQVKLKFRGWYTNLLSTNLKLEEDKNFEKQLNSLLQEKLKNDVNNELWDINPLMELPLDITVPSYFINLLIEKPSYQPFDARFTLSVYLNYLATKNVEKKGVPFHWSDWVDLTKLNKYILSRKNEKPTCKELFDILKNTKLVENSKLFPLEDYCKEDLKFPLGFKVKGFSGPQTIDNHEILSKAHLYLSFPSPYKLIFLTELKGSYEIPVINSQNDLKYSLLNNKMVEKVIKSRPRTNLHDSSSKIKLNPLKAYKDLLKYNPPTNGDKVLKSNKIDIPIESFNVDAEAIKNELSKKRITLKNEIEYLNSLKNSLSMDSPPKFFKETKLLEKNPQKWLGEHYDWRFFNGLTVGKEEQILSLHRLIKNYLNFARQNGLITWIAHGSLLSWYWNGIAFPWDTDIDVQMPIGELHELSRRFNQSLVIENVGDDSKFEFSGMGKYFIDIGSSITHRTKGNGNNNIDGRFIDVDTGLYIDITGLAITDTPAPSRYDYLIDIDEGKREKIREHTDDNGQMDHYVKNEELPAFNCRNNHFNTYEEISPLLLTAVENQLSYVPSNFIMTLNYEYGLNGLIEKNFRDYIYLNNFRIWVKTQDILDYLNNPSKWIQDQEPKNKRVVGAIEKLQINKLNLNDHISLLKDNRIFKEYYKSRFFTKFHQDQLNLLQLNEESTKEFNDLLTTYQKLNGLSKPLRADLFMYNYFKNDRDYDAEINHIIKLNSVYRD</sequence>
<organism evidence="7 8">
    <name type="scientific">Hyphopichia burtonii NRRL Y-1933</name>
    <dbReference type="NCBI Taxonomy" id="984485"/>
    <lineage>
        <taxon>Eukaryota</taxon>
        <taxon>Fungi</taxon>
        <taxon>Dikarya</taxon>
        <taxon>Ascomycota</taxon>
        <taxon>Saccharomycotina</taxon>
        <taxon>Pichiomycetes</taxon>
        <taxon>Debaryomycetaceae</taxon>
        <taxon>Hyphopichia</taxon>
    </lineage>
</organism>
<evidence type="ECO:0000256" key="3">
    <source>
        <dbReference type="ARBA" id="ARBA00022989"/>
    </source>
</evidence>
<keyword evidence="8" id="KW-1185">Reference proteome</keyword>
<evidence type="ECO:0000256" key="1">
    <source>
        <dbReference type="ARBA" id="ARBA00004167"/>
    </source>
</evidence>
<accession>A0A1E4RPY5</accession>
<dbReference type="PANTHER" id="PTHR15407">
    <property type="entry name" value="FUKUTIN-RELATED"/>
    <property type="match status" value="1"/>
</dbReference>
<dbReference type="AlphaFoldDB" id="A0A1E4RPY5"/>
<evidence type="ECO:0000313" key="8">
    <source>
        <dbReference type="Proteomes" id="UP000095085"/>
    </source>
</evidence>
<comment type="subcellular location">
    <subcellularLocation>
        <location evidence="1">Membrane</location>
        <topology evidence="1">Single-pass membrane protein</topology>
    </subcellularLocation>
</comment>
<dbReference type="InterPro" id="IPR009644">
    <property type="entry name" value="FKTN/MNN4/W02B3.4-1"/>
</dbReference>
<dbReference type="InterPro" id="IPR007074">
    <property type="entry name" value="LicD/FKTN/FKRP_NTP_transf"/>
</dbReference>
<dbReference type="PANTHER" id="PTHR15407:SF28">
    <property type="entry name" value="RIBITOL-5-PHOSPHATE TRANSFERASE FKTN"/>
    <property type="match status" value="1"/>
</dbReference>